<evidence type="ECO:0000313" key="6">
    <source>
        <dbReference type="Proteomes" id="UP000179102"/>
    </source>
</evidence>
<reference evidence="5 6" key="1">
    <citation type="journal article" date="2016" name="Nat. Commun.">
        <title>Thousands of microbial genomes shed light on interconnected biogeochemical processes in an aquifer system.</title>
        <authorList>
            <person name="Anantharaman K."/>
            <person name="Brown C.T."/>
            <person name="Hug L.A."/>
            <person name="Sharon I."/>
            <person name="Castelle C.J."/>
            <person name="Probst A.J."/>
            <person name="Thomas B.C."/>
            <person name="Singh A."/>
            <person name="Wilkins M.J."/>
            <person name="Karaoz U."/>
            <person name="Brodie E.L."/>
            <person name="Williams K.H."/>
            <person name="Hubbard S.S."/>
            <person name="Banfield J.F."/>
        </authorList>
    </citation>
    <scope>NUCLEOTIDE SEQUENCE [LARGE SCALE GENOMIC DNA]</scope>
</reference>
<dbReference type="UniPathway" id="UPA00075">
    <property type="reaction ID" value="UER00336"/>
</dbReference>
<proteinExistence type="inferred from homology"/>
<dbReference type="GO" id="GO:0070626">
    <property type="term" value="F:(S)-2-(5-amino-1-(5-phospho-D-ribosyl)imidazole-4-carboxamido) succinate lyase (fumarate-forming) activity"/>
    <property type="evidence" value="ECO:0007669"/>
    <property type="project" value="TreeGrafter"/>
</dbReference>
<dbReference type="InterPro" id="IPR004769">
    <property type="entry name" value="Pur_lyase"/>
</dbReference>
<evidence type="ECO:0000256" key="3">
    <source>
        <dbReference type="RuleBase" id="RU361172"/>
    </source>
</evidence>
<dbReference type="GO" id="GO:0004018">
    <property type="term" value="F:N6-(1,2-dicarboxyethyl)AMP AMP-lyase (fumarate-forming) activity"/>
    <property type="evidence" value="ECO:0007669"/>
    <property type="project" value="UniProtKB-UniRule"/>
</dbReference>
<dbReference type="Gene3D" id="1.20.200.10">
    <property type="entry name" value="Fumarase/aspartase (Central domain)"/>
    <property type="match status" value="1"/>
</dbReference>
<dbReference type="InterPro" id="IPR022761">
    <property type="entry name" value="Fumarate_lyase_N"/>
</dbReference>
<comment type="catalytic activity">
    <reaction evidence="3">
        <text>N(6)-(1,2-dicarboxyethyl)-AMP = fumarate + AMP</text>
        <dbReference type="Rhea" id="RHEA:16853"/>
        <dbReference type="ChEBI" id="CHEBI:29806"/>
        <dbReference type="ChEBI" id="CHEBI:57567"/>
        <dbReference type="ChEBI" id="CHEBI:456215"/>
        <dbReference type="EC" id="4.3.2.2"/>
    </reaction>
</comment>
<evidence type="ECO:0000256" key="1">
    <source>
        <dbReference type="ARBA" id="ARBA00023239"/>
    </source>
</evidence>
<keyword evidence="3" id="KW-0658">Purine biosynthesis</keyword>
<dbReference type="InterPro" id="IPR020557">
    <property type="entry name" value="Fumarate_lyase_CS"/>
</dbReference>
<dbReference type="InterPro" id="IPR019468">
    <property type="entry name" value="AdenyloSucc_lyase_C"/>
</dbReference>
<dbReference type="Pfam" id="PF00206">
    <property type="entry name" value="Lyase_1"/>
    <property type="match status" value="1"/>
</dbReference>
<dbReference type="NCBIfam" id="TIGR00928">
    <property type="entry name" value="purB"/>
    <property type="match status" value="1"/>
</dbReference>
<dbReference type="PRINTS" id="PR00149">
    <property type="entry name" value="FUMRATELYASE"/>
</dbReference>
<protein>
    <recommendedName>
        <fullName evidence="2 3">Adenylosuccinate lyase</fullName>
        <shortName evidence="3">ASL</shortName>
        <ecNumber evidence="2 3">4.3.2.2</ecNumber>
    </recommendedName>
    <alternativeName>
        <fullName evidence="3">Adenylosuccinase</fullName>
    </alternativeName>
</protein>
<dbReference type="AlphaFoldDB" id="A0A1F5G3I4"/>
<comment type="caution">
    <text evidence="5">The sequence shown here is derived from an EMBL/GenBank/DDBJ whole genome shotgun (WGS) entry which is preliminary data.</text>
</comment>
<dbReference type="GO" id="GO:0006189">
    <property type="term" value="P:'de novo' IMP biosynthetic process"/>
    <property type="evidence" value="ECO:0007669"/>
    <property type="project" value="UniProtKB-UniPathway"/>
</dbReference>
<comment type="pathway">
    <text evidence="3">Purine metabolism; IMP biosynthesis via de novo pathway; 5-amino-1-(5-phospho-D-ribosyl)imidazole-4-carboxamide from 5-amino-1-(5-phospho-D-ribosyl)imidazole-4-carboxylate: step 2/2.</text>
</comment>
<dbReference type="PANTHER" id="PTHR43172:SF1">
    <property type="entry name" value="ADENYLOSUCCINATE LYASE"/>
    <property type="match status" value="1"/>
</dbReference>
<evidence type="ECO:0000313" key="5">
    <source>
        <dbReference type="EMBL" id="OGD86374.1"/>
    </source>
</evidence>
<dbReference type="Gene3D" id="1.10.275.60">
    <property type="match status" value="1"/>
</dbReference>
<name>A0A1F5G3I4_9BACT</name>
<comment type="catalytic activity">
    <reaction evidence="3">
        <text>(2S)-2-[5-amino-1-(5-phospho-beta-D-ribosyl)imidazole-4-carboxamido]succinate = 5-amino-1-(5-phospho-beta-D-ribosyl)imidazole-4-carboxamide + fumarate</text>
        <dbReference type="Rhea" id="RHEA:23920"/>
        <dbReference type="ChEBI" id="CHEBI:29806"/>
        <dbReference type="ChEBI" id="CHEBI:58443"/>
        <dbReference type="ChEBI" id="CHEBI:58475"/>
        <dbReference type="EC" id="4.3.2.2"/>
    </reaction>
</comment>
<dbReference type="EC" id="4.3.2.2" evidence="2 3"/>
<dbReference type="InterPro" id="IPR000362">
    <property type="entry name" value="Fumarate_lyase_fam"/>
</dbReference>
<comment type="similarity">
    <text evidence="3">Belongs to the lyase 1 family. Adenylosuccinate lyase subfamily.</text>
</comment>
<sequence>MRADLNFDTYQSPFSWRYGSDEMRKIFSEINKRKLWRKIWVALARAQQKAGLLTKQELTSLEKNTNKIDIALAQKFEKEIYHDLMAEIKVFAMQSGKAGGKIHLGATSMDIEDNADIIRIIQATDIIESKIIKLEKTFSRQIRKYKNTVCMGYTHLQPAEPTTLGLRFSIYAQDLLFDLKLIRNFKNNLLAKGMKGAVGTSASYAKLLKNSKIDAQTMSKMVMDELGLKESIIATQTYPRKIDLLLAQALSSVAQSLHKFCFDLRILESPNIGEWSEKRDEKRVGSSAMPFKRNPDKAEKVCSLARYISSLVNIAWANAAESLLERTLDDSANRRIFIPEAFLAADEILEVTEKLVANLLVNESNIKNNLEKYGPFAGTESLMLEAVKNGANRQEIHEKIRQIAMEAWNQIDKNGANPIAHLLARDKIIIKFVDREKIPQLIDPTAHAGLAQQQCTIFLKELNKELSE</sequence>
<dbReference type="Gene3D" id="1.10.40.30">
    <property type="entry name" value="Fumarase/aspartase (C-terminal domain)"/>
    <property type="match status" value="1"/>
</dbReference>
<keyword evidence="1 3" id="KW-0456">Lyase</keyword>
<dbReference type="PRINTS" id="PR00145">
    <property type="entry name" value="ARGSUCLYASE"/>
</dbReference>
<feature type="domain" description="Adenylosuccinate lyase C-terminal" evidence="4">
    <location>
        <begin position="374"/>
        <end position="459"/>
    </location>
</feature>
<dbReference type="Pfam" id="PF10397">
    <property type="entry name" value="ADSL_C"/>
    <property type="match status" value="1"/>
</dbReference>
<organism evidence="5 6">
    <name type="scientific">Candidatus Curtissbacteria bacterium RIFCSPHIGHO2_01_FULL_41_11</name>
    <dbReference type="NCBI Taxonomy" id="1797711"/>
    <lineage>
        <taxon>Bacteria</taxon>
        <taxon>Candidatus Curtissiibacteriota</taxon>
    </lineage>
</organism>
<dbReference type="PROSITE" id="PS00163">
    <property type="entry name" value="FUMARATE_LYASES"/>
    <property type="match status" value="1"/>
</dbReference>
<dbReference type="GO" id="GO:0044208">
    <property type="term" value="P:'de novo' AMP biosynthetic process"/>
    <property type="evidence" value="ECO:0007669"/>
    <property type="project" value="UniProtKB-UniPathway"/>
</dbReference>
<dbReference type="Proteomes" id="UP000179102">
    <property type="component" value="Unassembled WGS sequence"/>
</dbReference>
<evidence type="ECO:0000256" key="2">
    <source>
        <dbReference type="NCBIfam" id="TIGR00928"/>
    </source>
</evidence>
<dbReference type="SUPFAM" id="SSF48557">
    <property type="entry name" value="L-aspartase-like"/>
    <property type="match status" value="1"/>
</dbReference>
<dbReference type="InterPro" id="IPR008948">
    <property type="entry name" value="L-Aspartase-like"/>
</dbReference>
<evidence type="ECO:0000259" key="4">
    <source>
        <dbReference type="SMART" id="SM00998"/>
    </source>
</evidence>
<dbReference type="STRING" id="1797711.A2870_00660"/>
<comment type="pathway">
    <text evidence="3">Purine metabolism; AMP biosynthesis via de novo pathway; AMP from IMP: step 2/2.</text>
</comment>
<accession>A0A1F5G3I4</accession>
<dbReference type="PANTHER" id="PTHR43172">
    <property type="entry name" value="ADENYLOSUCCINATE LYASE"/>
    <property type="match status" value="1"/>
</dbReference>
<gene>
    <name evidence="5" type="ORF">A2870_00660</name>
</gene>
<dbReference type="SMART" id="SM00998">
    <property type="entry name" value="ADSL_C"/>
    <property type="match status" value="1"/>
</dbReference>
<dbReference type="GO" id="GO:0005829">
    <property type="term" value="C:cytosol"/>
    <property type="evidence" value="ECO:0007669"/>
    <property type="project" value="TreeGrafter"/>
</dbReference>
<dbReference type="EMBL" id="MFAZ01000043">
    <property type="protein sequence ID" value="OGD86374.1"/>
    <property type="molecule type" value="Genomic_DNA"/>
</dbReference>
<dbReference type="UniPathway" id="UPA00074">
    <property type="reaction ID" value="UER00132"/>
</dbReference>